<feature type="transmembrane region" description="Helical" evidence="2">
    <location>
        <begin position="49"/>
        <end position="67"/>
    </location>
</feature>
<dbReference type="KEGG" id="hat:RC74_04725"/>
<comment type="similarity">
    <text evidence="1">Belongs to the polysaccharide synthase family.</text>
</comment>
<dbReference type="SUPFAM" id="SSF51735">
    <property type="entry name" value="NAD(P)-binding Rossmann-fold domains"/>
    <property type="match status" value="1"/>
</dbReference>
<keyword evidence="2" id="KW-1133">Transmembrane helix</keyword>
<dbReference type="AlphaFoldDB" id="A0A126V5U7"/>
<dbReference type="Gene3D" id="3.40.50.720">
    <property type="entry name" value="NAD(P)-binding Rossmann-like Domain"/>
    <property type="match status" value="2"/>
</dbReference>
<dbReference type="InterPro" id="IPR003869">
    <property type="entry name" value="Polysac_CapD-like"/>
</dbReference>
<dbReference type="SUPFAM" id="SSF53335">
    <property type="entry name" value="S-adenosyl-L-methionine-dependent methyltransferases"/>
    <property type="match status" value="1"/>
</dbReference>
<proteinExistence type="inferred from homology"/>
<accession>A0A126V5U7</accession>
<feature type="domain" description="Polysaccharide biosynthesis protein CapD-like" evidence="3">
    <location>
        <begin position="284"/>
        <end position="573"/>
    </location>
</feature>
<keyword evidence="5" id="KW-1185">Reference proteome</keyword>
<evidence type="ECO:0000259" key="3">
    <source>
        <dbReference type="Pfam" id="PF02719"/>
    </source>
</evidence>
<dbReference type="InterPro" id="IPR029063">
    <property type="entry name" value="SAM-dependent_MTases_sf"/>
</dbReference>
<dbReference type="Pfam" id="PF02719">
    <property type="entry name" value="Polysacc_synt_2"/>
    <property type="match status" value="1"/>
</dbReference>
<dbReference type="Proteomes" id="UP000070371">
    <property type="component" value="Chromosome"/>
</dbReference>
<gene>
    <name evidence="4" type="ORF">RC74_04725</name>
</gene>
<feature type="transmembrane region" description="Helical" evidence="2">
    <location>
        <begin position="88"/>
        <end position="107"/>
    </location>
</feature>
<dbReference type="CDD" id="cd05237">
    <property type="entry name" value="UDP_invert_4-6DH_SDR_e"/>
    <property type="match status" value="1"/>
</dbReference>
<protein>
    <recommendedName>
        <fullName evidence="3">Polysaccharide biosynthesis protein CapD-like domain-containing protein</fullName>
    </recommendedName>
</protein>
<evidence type="ECO:0000256" key="2">
    <source>
        <dbReference type="SAM" id="Phobius"/>
    </source>
</evidence>
<keyword evidence="2" id="KW-0812">Transmembrane</keyword>
<dbReference type="EMBL" id="CP014327">
    <property type="protein sequence ID" value="AML53527.1"/>
    <property type="molecule type" value="Genomic_DNA"/>
</dbReference>
<keyword evidence="2" id="KW-0472">Membrane</keyword>
<dbReference type="OrthoDB" id="9803111at2"/>
<evidence type="ECO:0000313" key="5">
    <source>
        <dbReference type="Proteomes" id="UP000070371"/>
    </source>
</evidence>
<name>A0A126V5U7_9RHOB</name>
<evidence type="ECO:0000313" key="4">
    <source>
        <dbReference type="EMBL" id="AML53527.1"/>
    </source>
</evidence>
<reference evidence="4 5" key="1">
    <citation type="submission" date="2016-02" db="EMBL/GenBank/DDBJ databases">
        <title>Complete genome sequence of Halocynthiibacter arcticus PAMC 20958t from arctic marine sediment.</title>
        <authorList>
            <person name="Lee Y.M."/>
            <person name="Baek K."/>
            <person name="Lee H.K."/>
            <person name="Shin S.C."/>
        </authorList>
    </citation>
    <scope>NUCLEOTIDE SEQUENCE [LARGE SCALE GENOMIC DNA]</scope>
    <source>
        <strain evidence="4">PAMC 20958</strain>
    </source>
</reference>
<feature type="transmembrane region" description="Helical" evidence="2">
    <location>
        <begin position="15"/>
        <end position="37"/>
    </location>
</feature>
<sequence>MLGRIEKLTRAQKRFVFLFVDTSLLPVALGFTLLVQSTPTEPFGSNTSIIAQTVILICLAALFTTYLKIPNIRLRDYEIRAAGKTVQLSILLSLAFMATGKLFGLQYPLGTIMVFGNSYLLFAVTSRVMMLKILEMIYLAGHPRERLIIYGAGQTGMNFAKAIQSKEHYEILSYADDNPAIQSVAIDGIPIARPSQIPHIAKIKQAHKVILAMPSLSFARQVAIVRRFEKFGLEVLTPSDFAELIGDEEMGQVFSLSDHQQLLGRAKVDHKVTEFGDNYRGKNILVTGAGGTIGSELCRQLLSCGPKQIILLDSSEFALYNADMDISSFANELGIEVKPVLGSVSDPRLVASVFAENKIDVVFHAAAYKHVPMVEINSLAGLENNVLGTATLAKASHDANAERFILVSSDKAVRPTNVMGASKRMAELVVQDQASRSNTVFSMVRFGNVLGSSGSVVPLFRNQIAHGGPVTVTHSEVTRYFMTVQEASRLVLMAGTFAQGGEVYVLDMGEPVEILNLARRMIEASGCTVKTAENPDGDIEILTTGLRQGEKMHEELLLGEGNITTPHAKIFCAREESLSELEVAAALKALRHAIATTDRNAALDILYGCVEGYAEAASPPAVEM</sequence>
<dbReference type="STRING" id="1579316.RC74_04725"/>
<evidence type="ECO:0000256" key="1">
    <source>
        <dbReference type="ARBA" id="ARBA00007430"/>
    </source>
</evidence>
<dbReference type="PANTHER" id="PTHR43318:SF1">
    <property type="entry name" value="POLYSACCHARIDE BIOSYNTHESIS PROTEIN EPSC-RELATED"/>
    <property type="match status" value="1"/>
</dbReference>
<dbReference type="InterPro" id="IPR036291">
    <property type="entry name" value="NAD(P)-bd_dom_sf"/>
</dbReference>
<organism evidence="4 5">
    <name type="scientific">Falsihalocynthiibacter arcticus</name>
    <dbReference type="NCBI Taxonomy" id="1579316"/>
    <lineage>
        <taxon>Bacteria</taxon>
        <taxon>Pseudomonadati</taxon>
        <taxon>Pseudomonadota</taxon>
        <taxon>Alphaproteobacteria</taxon>
        <taxon>Rhodobacterales</taxon>
        <taxon>Roseobacteraceae</taxon>
        <taxon>Falsihalocynthiibacter</taxon>
    </lineage>
</organism>
<dbReference type="PANTHER" id="PTHR43318">
    <property type="entry name" value="UDP-N-ACETYLGLUCOSAMINE 4,6-DEHYDRATASE"/>
    <property type="match status" value="1"/>
</dbReference>
<dbReference type="InterPro" id="IPR051203">
    <property type="entry name" value="Polysaccharide_Synthase-Rel"/>
</dbReference>